<dbReference type="GO" id="GO:0003697">
    <property type="term" value="F:single-stranded DNA binding"/>
    <property type="evidence" value="ECO:0007669"/>
    <property type="project" value="UniProtKB-UniRule"/>
</dbReference>
<dbReference type="GO" id="GO:0006260">
    <property type="term" value="P:DNA replication"/>
    <property type="evidence" value="ECO:0007669"/>
    <property type="project" value="UniProtKB-UniRule"/>
</dbReference>
<dbReference type="PROSITE" id="PS00617">
    <property type="entry name" value="RECF_1"/>
    <property type="match status" value="1"/>
</dbReference>
<keyword evidence="7 9" id="KW-0067">ATP-binding</keyword>
<evidence type="ECO:0000256" key="9">
    <source>
        <dbReference type="HAMAP-Rule" id="MF_00365"/>
    </source>
</evidence>
<dbReference type="Pfam" id="PF02463">
    <property type="entry name" value="SMC_N"/>
    <property type="match status" value="1"/>
</dbReference>
<evidence type="ECO:0000256" key="7">
    <source>
        <dbReference type="ARBA" id="ARBA00022840"/>
    </source>
</evidence>
<name>A0A8J8FCW0_9BACT</name>
<dbReference type="InterPro" id="IPR003395">
    <property type="entry name" value="RecF/RecN/SMC_N"/>
</dbReference>
<dbReference type="PANTHER" id="PTHR32182">
    <property type="entry name" value="DNA REPLICATION AND REPAIR PROTEIN RECF"/>
    <property type="match status" value="1"/>
</dbReference>
<dbReference type="PROSITE" id="PS00618">
    <property type="entry name" value="RECF_2"/>
    <property type="match status" value="1"/>
</dbReference>
<proteinExistence type="inferred from homology"/>
<evidence type="ECO:0000256" key="8">
    <source>
        <dbReference type="ARBA" id="ARBA00023125"/>
    </source>
</evidence>
<keyword evidence="13" id="KW-1185">Reference proteome</keyword>
<dbReference type="PANTHER" id="PTHR32182:SF0">
    <property type="entry name" value="DNA REPLICATION AND REPAIR PROTEIN RECF"/>
    <property type="match status" value="1"/>
</dbReference>
<keyword evidence="9 10" id="KW-0234">DNA repair</keyword>
<accession>A0A8J8FCW0</accession>
<dbReference type="EMBL" id="WHPF01000002">
    <property type="protein sequence ID" value="NNV54352.1"/>
    <property type="molecule type" value="Genomic_DNA"/>
</dbReference>
<keyword evidence="4 9" id="KW-0963">Cytoplasm</keyword>
<evidence type="ECO:0000256" key="2">
    <source>
        <dbReference type="ARBA" id="ARBA00008016"/>
    </source>
</evidence>
<dbReference type="GO" id="GO:0009432">
    <property type="term" value="P:SOS response"/>
    <property type="evidence" value="ECO:0007669"/>
    <property type="project" value="UniProtKB-UniRule"/>
</dbReference>
<sequence>MISLQNITVTQFRNYLYNSFTFNERIIGIYGNNGTGKTNLLDAIHYLCFTKSYFSKPDTQSTFQQLKGFRIEGSFTKHEESRNVICILRENNRKELQINDEVYKKFSSHIGQYPVVFVAPDDIQLITEGSEARRNFIDTILSQLFPDYLQYLIAYRKILDQRNSLLKTAAERNYLDETLMSILDDQLIASGNEIFDYRKTFMASFIPLIIKEYQHITNDDDAISIEYISPLQQKAFTEILSENKQKDLYLQRTSSGIHKDDIEIQMHQLPFKTMASQGQRKSLLFALKLAEYSYLKSKKGFAPLLLLDDVFEKLDAQRMFNLMHRVCVTENGQVFITDTHQERLSGTFKSLNIPYQLIGL</sequence>
<dbReference type="Proteomes" id="UP000598971">
    <property type="component" value="Unassembled WGS sequence"/>
</dbReference>
<evidence type="ECO:0000313" key="13">
    <source>
        <dbReference type="Proteomes" id="UP000598971"/>
    </source>
</evidence>
<evidence type="ECO:0000256" key="10">
    <source>
        <dbReference type="RuleBase" id="RU000578"/>
    </source>
</evidence>
<feature type="binding site" evidence="9">
    <location>
        <begin position="31"/>
        <end position="38"/>
    </location>
    <ligand>
        <name>ATP</name>
        <dbReference type="ChEBI" id="CHEBI:30616"/>
    </ligand>
</feature>
<comment type="similarity">
    <text evidence="2 9 10">Belongs to the RecF family.</text>
</comment>
<reference evidence="12" key="1">
    <citation type="submission" date="2019-10" db="EMBL/GenBank/DDBJ databases">
        <title>Draft genome sequence of Panacibacter sp. KCS-6.</title>
        <authorList>
            <person name="Yim K.J."/>
        </authorList>
    </citation>
    <scope>NUCLEOTIDE SEQUENCE</scope>
    <source>
        <strain evidence="12">KCS-6</strain>
    </source>
</reference>
<dbReference type="RefSeq" id="WP_171606275.1">
    <property type="nucleotide sequence ID" value="NZ_WHPF01000002.1"/>
</dbReference>
<dbReference type="InterPro" id="IPR018078">
    <property type="entry name" value="DNA-binding_RecF_CS"/>
</dbReference>
<organism evidence="12 13">
    <name type="scientific">Limnovirga soli</name>
    <dbReference type="NCBI Taxonomy" id="2656915"/>
    <lineage>
        <taxon>Bacteria</taxon>
        <taxon>Pseudomonadati</taxon>
        <taxon>Bacteroidota</taxon>
        <taxon>Chitinophagia</taxon>
        <taxon>Chitinophagales</taxon>
        <taxon>Chitinophagaceae</taxon>
        <taxon>Limnovirga</taxon>
    </lineage>
</organism>
<dbReference type="GO" id="GO:0006302">
    <property type="term" value="P:double-strand break repair"/>
    <property type="evidence" value="ECO:0007669"/>
    <property type="project" value="TreeGrafter"/>
</dbReference>
<dbReference type="GO" id="GO:0005737">
    <property type="term" value="C:cytoplasm"/>
    <property type="evidence" value="ECO:0007669"/>
    <property type="project" value="UniProtKB-SubCell"/>
</dbReference>
<dbReference type="InterPro" id="IPR001238">
    <property type="entry name" value="DNA-binding_RecF"/>
</dbReference>
<comment type="subcellular location">
    <subcellularLocation>
        <location evidence="1 9 10">Cytoplasm</location>
    </subcellularLocation>
</comment>
<evidence type="ECO:0000256" key="4">
    <source>
        <dbReference type="ARBA" id="ARBA00022490"/>
    </source>
</evidence>
<evidence type="ECO:0000256" key="6">
    <source>
        <dbReference type="ARBA" id="ARBA00022741"/>
    </source>
</evidence>
<dbReference type="InterPro" id="IPR042174">
    <property type="entry name" value="RecF_2"/>
</dbReference>
<keyword evidence="9 10" id="KW-0227">DNA damage</keyword>
<dbReference type="SUPFAM" id="SSF52540">
    <property type="entry name" value="P-loop containing nucleoside triphosphate hydrolases"/>
    <property type="match status" value="1"/>
</dbReference>
<keyword evidence="8 9" id="KW-0238">DNA-binding</keyword>
<evidence type="ECO:0000256" key="3">
    <source>
        <dbReference type="ARBA" id="ARBA00020170"/>
    </source>
</evidence>
<keyword evidence="6 9" id="KW-0547">Nucleotide-binding</keyword>
<evidence type="ECO:0000256" key="5">
    <source>
        <dbReference type="ARBA" id="ARBA00022705"/>
    </source>
</evidence>
<dbReference type="GO" id="GO:0005524">
    <property type="term" value="F:ATP binding"/>
    <property type="evidence" value="ECO:0007669"/>
    <property type="project" value="UniProtKB-UniRule"/>
</dbReference>
<dbReference type="InterPro" id="IPR027417">
    <property type="entry name" value="P-loop_NTPase"/>
</dbReference>
<dbReference type="HAMAP" id="MF_00365">
    <property type="entry name" value="RecF"/>
    <property type="match status" value="1"/>
</dbReference>
<dbReference type="Gene3D" id="1.20.1050.90">
    <property type="entry name" value="RecF/RecN/SMC, N-terminal domain"/>
    <property type="match status" value="1"/>
</dbReference>
<gene>
    <name evidence="9 12" type="primary">recF</name>
    <name evidence="12" type="ORF">GD597_02690</name>
</gene>
<dbReference type="GO" id="GO:0000731">
    <property type="term" value="P:DNA synthesis involved in DNA repair"/>
    <property type="evidence" value="ECO:0007669"/>
    <property type="project" value="TreeGrafter"/>
</dbReference>
<comment type="caution">
    <text evidence="12">The sequence shown here is derived from an EMBL/GenBank/DDBJ whole genome shotgun (WGS) entry which is preliminary data.</text>
</comment>
<dbReference type="NCBIfam" id="TIGR00611">
    <property type="entry name" value="recf"/>
    <property type="match status" value="1"/>
</dbReference>
<dbReference type="AlphaFoldDB" id="A0A8J8FCW0"/>
<evidence type="ECO:0000313" key="12">
    <source>
        <dbReference type="EMBL" id="NNV54352.1"/>
    </source>
</evidence>
<evidence type="ECO:0000259" key="11">
    <source>
        <dbReference type="Pfam" id="PF02463"/>
    </source>
</evidence>
<protein>
    <recommendedName>
        <fullName evidence="3 9">DNA replication and repair protein RecF</fullName>
    </recommendedName>
</protein>
<comment type="function">
    <text evidence="9 10">The RecF protein is involved in DNA metabolism; it is required for DNA replication and normal SOS inducibility. RecF binds preferentially to single-stranded, linear DNA. It also seems to bind ATP.</text>
</comment>
<keyword evidence="5 9" id="KW-0235">DNA replication</keyword>
<dbReference type="Gene3D" id="3.40.50.300">
    <property type="entry name" value="P-loop containing nucleotide triphosphate hydrolases"/>
    <property type="match status" value="1"/>
</dbReference>
<feature type="domain" description="RecF/RecN/SMC N-terminal" evidence="11">
    <location>
        <begin position="4"/>
        <end position="344"/>
    </location>
</feature>
<keyword evidence="9 10" id="KW-0742">SOS response</keyword>
<evidence type="ECO:0000256" key="1">
    <source>
        <dbReference type="ARBA" id="ARBA00004496"/>
    </source>
</evidence>